<sequence length="274" mass="30259">MPNETIRLFHSHLSERDFTGEPIPDEVLDAIIESGRRTPTHRHGQQISLVVVRDPDTLRRLWEAIALGIAQDQRQTSERLGLNGGPPPDANLRLHPASKAPVFILIVADFHKTAVAVKAGGREQHVHESLEGWTVGAVDAGITLGTLSAAARSFGLGAVAIGALRHDPQPIIDLLGLPPLTYPIVGISIGAVRRPEKPVLKPRLPLSTYRHDERYDPDALTPEILADFDRELLDYWREIGRPGTTWTERVQPYSTSVHPETRIVAVRQGFTNVE</sequence>
<dbReference type="Gene3D" id="3.40.109.10">
    <property type="entry name" value="NADH Oxidase"/>
    <property type="match status" value="1"/>
</dbReference>
<dbReference type="RefSeq" id="WP_136384275.1">
    <property type="nucleotide sequence ID" value="NZ_SSOD01000004.1"/>
</dbReference>
<keyword evidence="8" id="KW-1185">Reference proteome</keyword>
<dbReference type="InterPro" id="IPR029479">
    <property type="entry name" value="Nitroreductase"/>
</dbReference>
<comment type="similarity">
    <text evidence="1 5">Belongs to the flavin oxidoreductase frp family.</text>
</comment>
<evidence type="ECO:0000259" key="6">
    <source>
        <dbReference type="Pfam" id="PF00881"/>
    </source>
</evidence>
<evidence type="ECO:0000313" key="8">
    <source>
        <dbReference type="Proteomes" id="UP000307956"/>
    </source>
</evidence>
<dbReference type="GO" id="GO:0016491">
    <property type="term" value="F:oxidoreductase activity"/>
    <property type="evidence" value="ECO:0007669"/>
    <property type="project" value="UniProtKB-UniRule"/>
</dbReference>
<dbReference type="PANTHER" id="PTHR43425:SF2">
    <property type="entry name" value="OXYGEN-INSENSITIVE NADPH NITROREDUCTASE"/>
    <property type="match status" value="1"/>
</dbReference>
<comment type="caution">
    <text evidence="7">The sequence shown here is derived from an EMBL/GenBank/DDBJ whole genome shotgun (WGS) entry which is preliminary data.</text>
</comment>
<dbReference type="EMBL" id="SSOD01000004">
    <property type="protein sequence ID" value="THF62722.1"/>
    <property type="molecule type" value="Genomic_DNA"/>
</dbReference>
<dbReference type="InterPro" id="IPR000415">
    <property type="entry name" value="Nitroreductase-like"/>
</dbReference>
<dbReference type="PANTHER" id="PTHR43425">
    <property type="entry name" value="OXYGEN-INSENSITIVE NADPH NITROREDUCTASE"/>
    <property type="match status" value="1"/>
</dbReference>
<evidence type="ECO:0000256" key="4">
    <source>
        <dbReference type="ARBA" id="ARBA00023002"/>
    </source>
</evidence>
<dbReference type="Pfam" id="PF00881">
    <property type="entry name" value="Nitroreductase"/>
    <property type="match status" value="1"/>
</dbReference>
<dbReference type="AlphaFoldDB" id="A0A4S4ASB9"/>
<keyword evidence="5" id="KW-0521">NADP</keyword>
<evidence type="ECO:0000256" key="1">
    <source>
        <dbReference type="ARBA" id="ARBA00008366"/>
    </source>
</evidence>
<keyword evidence="4 5" id="KW-0560">Oxidoreductase</keyword>
<keyword evidence="3 5" id="KW-0288">FMN</keyword>
<protein>
    <submittedName>
        <fullName evidence="7">NADPH-dependent oxidoreductase</fullName>
    </submittedName>
</protein>
<dbReference type="OrthoDB" id="3181400at2"/>
<dbReference type="PIRSF" id="PIRSF005426">
    <property type="entry name" value="Frp"/>
    <property type="match status" value="1"/>
</dbReference>
<reference evidence="7 8" key="1">
    <citation type="submission" date="2019-04" db="EMBL/GenBank/DDBJ databases">
        <title>Azoarcus rhizosphaerae sp. nov. isolated from rhizosphere of Ficus religiosa.</title>
        <authorList>
            <person name="Lin S.-Y."/>
            <person name="Hameed A."/>
            <person name="Hsu Y.-H."/>
            <person name="Young C.-C."/>
        </authorList>
    </citation>
    <scope>NUCLEOTIDE SEQUENCE [LARGE SCALE GENOMIC DNA]</scope>
    <source>
        <strain evidence="7 8">CC-YHH848</strain>
    </source>
</reference>
<organism evidence="7 8">
    <name type="scientific">Pseudothauera rhizosphaerae</name>
    <dbReference type="NCBI Taxonomy" id="2565932"/>
    <lineage>
        <taxon>Bacteria</taxon>
        <taxon>Pseudomonadati</taxon>
        <taxon>Pseudomonadota</taxon>
        <taxon>Betaproteobacteria</taxon>
        <taxon>Rhodocyclales</taxon>
        <taxon>Zoogloeaceae</taxon>
        <taxon>Pseudothauera</taxon>
    </lineage>
</organism>
<feature type="domain" description="Nitroreductase" evidence="6">
    <location>
        <begin position="14"/>
        <end position="190"/>
    </location>
</feature>
<dbReference type="SUPFAM" id="SSF55469">
    <property type="entry name" value="FMN-dependent nitroreductase-like"/>
    <property type="match status" value="1"/>
</dbReference>
<dbReference type="InterPro" id="IPR016446">
    <property type="entry name" value="Flavin_OxRdtase_Frp"/>
</dbReference>
<keyword evidence="2 5" id="KW-0285">Flavoprotein</keyword>
<evidence type="ECO:0000313" key="7">
    <source>
        <dbReference type="EMBL" id="THF62722.1"/>
    </source>
</evidence>
<evidence type="ECO:0000256" key="2">
    <source>
        <dbReference type="ARBA" id="ARBA00022630"/>
    </source>
</evidence>
<dbReference type="Proteomes" id="UP000307956">
    <property type="component" value="Unassembled WGS sequence"/>
</dbReference>
<evidence type="ECO:0000256" key="3">
    <source>
        <dbReference type="ARBA" id="ARBA00022643"/>
    </source>
</evidence>
<gene>
    <name evidence="7" type="ORF">E6O51_07120</name>
</gene>
<proteinExistence type="inferred from homology"/>
<accession>A0A4S4ASB9</accession>
<name>A0A4S4ASB9_9RHOO</name>
<evidence type="ECO:0000256" key="5">
    <source>
        <dbReference type="PIRNR" id="PIRNR005426"/>
    </source>
</evidence>